<dbReference type="InterPro" id="IPR012961">
    <property type="entry name" value="Ski2/MTR4_C"/>
</dbReference>
<evidence type="ECO:0000256" key="4">
    <source>
        <dbReference type="ARBA" id="ARBA00022801"/>
    </source>
</evidence>
<accession>A0A1A8MIH1</accession>
<evidence type="ECO:0000256" key="8">
    <source>
        <dbReference type="ARBA" id="ARBA00047984"/>
    </source>
</evidence>
<dbReference type="EMBL" id="HAEF01015556">
    <property type="protein sequence ID" value="SBR56715.1"/>
    <property type="molecule type" value="Transcribed_RNA"/>
</dbReference>
<dbReference type="GO" id="GO:0016787">
    <property type="term" value="F:hydrolase activity"/>
    <property type="evidence" value="ECO:0007669"/>
    <property type="project" value="UniProtKB-KW"/>
</dbReference>
<dbReference type="GO" id="GO:0003724">
    <property type="term" value="F:RNA helicase activity"/>
    <property type="evidence" value="ECO:0007669"/>
    <property type="project" value="UniProtKB-EC"/>
</dbReference>
<dbReference type="Pfam" id="PF00270">
    <property type="entry name" value="DEAD"/>
    <property type="match status" value="1"/>
</dbReference>
<comment type="subcellular location">
    <subcellularLocation>
        <location evidence="1">Cytoplasm</location>
    </subcellularLocation>
</comment>
<dbReference type="SMART" id="SM01142">
    <property type="entry name" value="DSHCT"/>
    <property type="match status" value="1"/>
</dbReference>
<dbReference type="GO" id="GO:0003723">
    <property type="term" value="F:RNA binding"/>
    <property type="evidence" value="ECO:0007669"/>
    <property type="project" value="UniProtKB-KW"/>
</dbReference>
<dbReference type="Gene3D" id="3.40.50.300">
    <property type="entry name" value="P-loop containing nucleotide triphosphate hydrolases"/>
    <property type="match status" value="1"/>
</dbReference>
<dbReference type="GO" id="GO:0055087">
    <property type="term" value="C:Ski complex"/>
    <property type="evidence" value="ECO:0007669"/>
    <property type="project" value="TreeGrafter"/>
</dbReference>
<dbReference type="InterPro" id="IPR027417">
    <property type="entry name" value="P-loop_NTPase"/>
</dbReference>
<dbReference type="PANTHER" id="PTHR12131:SF1">
    <property type="entry name" value="ATP-DEPENDENT RNA HELICASE SUPV3L1, MITOCHONDRIAL-RELATED"/>
    <property type="match status" value="1"/>
</dbReference>
<keyword evidence="5" id="KW-0347">Helicase</keyword>
<feature type="compositionally biased region" description="Basic and acidic residues" evidence="9">
    <location>
        <begin position="73"/>
        <end position="83"/>
    </location>
</feature>
<dbReference type="Pfam" id="PF17911">
    <property type="entry name" value="Ski2_N"/>
    <property type="match status" value="1"/>
</dbReference>
<feature type="region of interest" description="Disordered" evidence="9">
    <location>
        <begin position="62"/>
        <end position="121"/>
    </location>
</feature>
<dbReference type="Gene3D" id="1.10.3380.30">
    <property type="match status" value="1"/>
</dbReference>
<evidence type="ECO:0000256" key="5">
    <source>
        <dbReference type="ARBA" id="ARBA00022806"/>
    </source>
</evidence>
<dbReference type="InterPro" id="IPR050699">
    <property type="entry name" value="RNA-DNA_Helicase"/>
</dbReference>
<organism evidence="11">
    <name type="scientific">Nothobranchius pienaari</name>
    <dbReference type="NCBI Taxonomy" id="704102"/>
    <lineage>
        <taxon>Eukaryota</taxon>
        <taxon>Metazoa</taxon>
        <taxon>Chordata</taxon>
        <taxon>Craniata</taxon>
        <taxon>Vertebrata</taxon>
        <taxon>Euteleostomi</taxon>
        <taxon>Actinopterygii</taxon>
        <taxon>Neopterygii</taxon>
        <taxon>Teleostei</taxon>
        <taxon>Neoteleostei</taxon>
        <taxon>Acanthomorphata</taxon>
        <taxon>Ovalentaria</taxon>
        <taxon>Atherinomorphae</taxon>
        <taxon>Cyprinodontiformes</taxon>
        <taxon>Nothobranchiidae</taxon>
        <taxon>Nothobranchius</taxon>
    </lineage>
</organism>
<reference evidence="11" key="1">
    <citation type="submission" date="2016-05" db="EMBL/GenBank/DDBJ databases">
        <authorList>
            <person name="Lavstsen T."/>
            <person name="Jespersen J.S."/>
        </authorList>
    </citation>
    <scope>NUCLEOTIDE SEQUENCE</scope>
    <source>
        <tissue evidence="11">Brain</tissue>
    </source>
</reference>
<evidence type="ECO:0000256" key="3">
    <source>
        <dbReference type="ARBA" id="ARBA00022741"/>
    </source>
</evidence>
<keyword evidence="6" id="KW-0067">ATP-binding</keyword>
<keyword evidence="4" id="KW-0378">Hydrolase</keyword>
<keyword evidence="7" id="KW-0694">RNA-binding</keyword>
<evidence type="ECO:0000256" key="7">
    <source>
        <dbReference type="ARBA" id="ARBA00022884"/>
    </source>
</evidence>
<dbReference type="GO" id="GO:0070478">
    <property type="term" value="P:nuclear-transcribed mRNA catabolic process, 3'-5' exonucleolytic nonsense-mediated decay"/>
    <property type="evidence" value="ECO:0007669"/>
    <property type="project" value="TreeGrafter"/>
</dbReference>
<sequence>MEELTLEQIKKNSELEEEIDFENDLLKVPPGFKAGMDFTNKDAKVAKPEVNLMSLLSTLDEISNLQPDTEEKEGDKQTEEAVKLPRTNSLEDLGVKDATPSSIPSEAGNKDKQNPEEKKKWAIPVDITSPCQDFYKLIPNPAFKWPFELDTFQKQAVLKLEAHESVFVAAHTSAGKTVVAEYAIALSQKHMTRTIYTSPIKALSNQKFRDFKTTFGDVGLLTGDVQLSPESSCLIMTTEILRSMLYNGSEVIRDLEWVIFDEVHYINDADRGVVWEEVLIMLPDHVSIILLSATVPNALEFSEWIGRIKKRHIYFARIRARMSVQEELDRLLFLVSDQSLTLLPEYHQRIQVLQSLQYVDGSGAVQLKGRVACQISSHELLLTELLFENVLSPLAPEESAALLSCLVFTQNTQVEPHITSTLKEGIDRVLSVAQRIGELQRDCGIPQTAEEFIAQFKFGLTEVVYCWARGMPFAEIALLTDVQEGTVVRCIQRLDEVLKEVRQAARIVGDSVLGSKMEQASLSIRRDIVFTASLYTH</sequence>
<reference evidence="11" key="2">
    <citation type="submission" date="2016-06" db="EMBL/GenBank/DDBJ databases">
        <title>The genome of a short-lived fish provides insights into sex chromosome evolution and the genetic control of aging.</title>
        <authorList>
            <person name="Reichwald K."/>
            <person name="Felder M."/>
            <person name="Petzold A."/>
            <person name="Koch P."/>
            <person name="Groth M."/>
            <person name="Platzer M."/>
        </authorList>
    </citation>
    <scope>NUCLEOTIDE SEQUENCE</scope>
    <source>
        <tissue evidence="11">Brain</tissue>
    </source>
</reference>
<dbReference type="Pfam" id="PF08148">
    <property type="entry name" value="DSHCT"/>
    <property type="match status" value="1"/>
</dbReference>
<evidence type="ECO:0000256" key="1">
    <source>
        <dbReference type="ARBA" id="ARBA00004496"/>
    </source>
</evidence>
<evidence type="ECO:0000256" key="2">
    <source>
        <dbReference type="ARBA" id="ARBA00022490"/>
    </source>
</evidence>
<keyword evidence="3" id="KW-0547">Nucleotide-binding</keyword>
<keyword evidence="2" id="KW-0963">Cytoplasm</keyword>
<evidence type="ECO:0000256" key="6">
    <source>
        <dbReference type="ARBA" id="ARBA00022840"/>
    </source>
</evidence>
<dbReference type="AlphaFoldDB" id="A0A1A8MIH1"/>
<dbReference type="FunFam" id="1.10.3380.30:FF:000001">
    <property type="entry name" value="Ski2 ATP-dependent RNA helicase"/>
    <property type="match status" value="1"/>
</dbReference>
<dbReference type="GO" id="GO:0005524">
    <property type="term" value="F:ATP binding"/>
    <property type="evidence" value="ECO:0007669"/>
    <property type="project" value="UniProtKB-KW"/>
</dbReference>
<evidence type="ECO:0000259" key="10">
    <source>
        <dbReference type="PROSITE" id="PS51192"/>
    </source>
</evidence>
<gene>
    <name evidence="11" type="primary">SKIV2L</name>
</gene>
<dbReference type="FunFam" id="3.40.50.300:FF:000354">
    <property type="entry name" value="ATP-dependent RNA helicase SKI2"/>
    <property type="match status" value="1"/>
</dbReference>
<feature type="compositionally biased region" description="Basic and acidic residues" evidence="9">
    <location>
        <begin position="108"/>
        <end position="120"/>
    </location>
</feature>
<dbReference type="InterPro" id="IPR014001">
    <property type="entry name" value="Helicase_ATP-bd"/>
</dbReference>
<name>A0A1A8MIH1_9TELE</name>
<dbReference type="InterPro" id="IPR011545">
    <property type="entry name" value="DEAD/DEAH_box_helicase_dom"/>
</dbReference>
<evidence type="ECO:0000313" key="11">
    <source>
        <dbReference type="EMBL" id="SBR56715.1"/>
    </source>
</evidence>
<comment type="catalytic activity">
    <reaction evidence="8">
        <text>ATP + H2O = ADP + phosphate + H(+)</text>
        <dbReference type="Rhea" id="RHEA:13065"/>
        <dbReference type="ChEBI" id="CHEBI:15377"/>
        <dbReference type="ChEBI" id="CHEBI:15378"/>
        <dbReference type="ChEBI" id="CHEBI:30616"/>
        <dbReference type="ChEBI" id="CHEBI:43474"/>
        <dbReference type="ChEBI" id="CHEBI:456216"/>
        <dbReference type="EC" id="3.6.4.13"/>
    </reaction>
</comment>
<feature type="domain" description="Helicase ATP-binding" evidence="10">
    <location>
        <begin position="157"/>
        <end position="313"/>
    </location>
</feature>
<evidence type="ECO:0000256" key="9">
    <source>
        <dbReference type="SAM" id="MobiDB-lite"/>
    </source>
</evidence>
<dbReference type="PANTHER" id="PTHR12131">
    <property type="entry name" value="ATP-DEPENDENT RNA AND DNA HELICASE"/>
    <property type="match status" value="1"/>
</dbReference>
<dbReference type="SUPFAM" id="SSF52540">
    <property type="entry name" value="P-loop containing nucleoside triphosphate hydrolases"/>
    <property type="match status" value="1"/>
</dbReference>
<proteinExistence type="predicted"/>
<dbReference type="PROSITE" id="PS51192">
    <property type="entry name" value="HELICASE_ATP_BIND_1"/>
    <property type="match status" value="1"/>
</dbReference>
<protein>
    <submittedName>
        <fullName evidence="11">Superkiller viralicidic activity 2 (S. cerevisiae homolog)-like</fullName>
    </submittedName>
</protein>
<dbReference type="SMART" id="SM00487">
    <property type="entry name" value="DEXDc"/>
    <property type="match status" value="1"/>
</dbReference>
<dbReference type="InterPro" id="IPR040801">
    <property type="entry name" value="Ski2_N"/>
</dbReference>